<protein>
    <submittedName>
        <fullName evidence="2">Uncharacterized protein</fullName>
    </submittedName>
</protein>
<sequence length="381" mass="39293">MRALLAAALAVPQIAFQAPGPTVQADRAEARVGDTVTVDLAAWPPGNVLVELCGNGGARGSADCAVAAAATTFVDANGRGTAMVTVVEPPVGCPCVISVRPVTGGRARTVPLAVKGVPTLPATRRGNASAAPARDLAVSGVRVSGGGPAAWFGGPAERTVTFTVRNTGTAPVTDPPLALAAGRGDRPTGMLEAPRIGTLQPGAQRTYTVRARLPAPAFGRYAVAGEVTGVDRPVRFTARTSSYPWALPALIALAAPAVLARELRRGRRRHAGPRPVPATRAVTMNEIVAVNIGQWRRVRNLSRTALAEALAPHTATAWTGGDVEHAETATPPRRFDADELLAFSRALDVPLPALLLPPAGYEVAAAPHVTPAPPVRQGGRR</sequence>
<keyword evidence="1" id="KW-0732">Signal</keyword>
<feature type="signal peptide" evidence="1">
    <location>
        <begin position="1"/>
        <end position="17"/>
    </location>
</feature>
<organism evidence="2 3">
    <name type="scientific">Actinomadura madurae</name>
    <dbReference type="NCBI Taxonomy" id="1993"/>
    <lineage>
        <taxon>Bacteria</taxon>
        <taxon>Bacillati</taxon>
        <taxon>Actinomycetota</taxon>
        <taxon>Actinomycetes</taxon>
        <taxon>Streptosporangiales</taxon>
        <taxon>Thermomonosporaceae</taxon>
        <taxon>Actinomadura</taxon>
    </lineage>
</organism>
<feature type="chain" id="PRO_5010267915" evidence="1">
    <location>
        <begin position="18"/>
        <end position="381"/>
    </location>
</feature>
<dbReference type="EMBL" id="FOVH01000018">
    <property type="protein sequence ID" value="SFP87529.1"/>
    <property type="molecule type" value="Genomic_DNA"/>
</dbReference>
<dbReference type="STRING" id="1993.SAMN04489713_118166"/>
<evidence type="ECO:0000256" key="1">
    <source>
        <dbReference type="SAM" id="SignalP"/>
    </source>
</evidence>
<name>A0A1I5TWZ7_9ACTN</name>
<dbReference type="AlphaFoldDB" id="A0A1I5TWZ7"/>
<gene>
    <name evidence="2" type="ORF">SAMN04489713_118166</name>
</gene>
<proteinExistence type="predicted"/>
<dbReference type="Proteomes" id="UP000183413">
    <property type="component" value="Unassembled WGS sequence"/>
</dbReference>
<reference evidence="2 3" key="1">
    <citation type="submission" date="2016-10" db="EMBL/GenBank/DDBJ databases">
        <authorList>
            <person name="de Groot N.N."/>
        </authorList>
    </citation>
    <scope>NUCLEOTIDE SEQUENCE [LARGE SCALE GENOMIC DNA]</scope>
    <source>
        <strain evidence="2 3">DSM 43067</strain>
    </source>
</reference>
<dbReference type="eggNOG" id="ENOG50338W5">
    <property type="taxonomic scope" value="Bacteria"/>
</dbReference>
<keyword evidence="3" id="KW-1185">Reference proteome</keyword>
<evidence type="ECO:0000313" key="3">
    <source>
        <dbReference type="Proteomes" id="UP000183413"/>
    </source>
</evidence>
<dbReference type="RefSeq" id="WP_075024016.1">
    <property type="nucleotide sequence ID" value="NZ_FOVH01000018.1"/>
</dbReference>
<accession>A0A1I5TWZ7</accession>
<evidence type="ECO:0000313" key="2">
    <source>
        <dbReference type="EMBL" id="SFP87529.1"/>
    </source>
</evidence>
<dbReference type="InParanoid" id="A0A1I5TWZ7"/>